<comment type="caution">
    <text evidence="1">The sequence shown here is derived from an EMBL/GenBank/DDBJ whole genome shotgun (WGS) entry which is preliminary data.</text>
</comment>
<dbReference type="Proteomes" id="UP001057402">
    <property type="component" value="Chromosome 10"/>
</dbReference>
<reference evidence="2" key="1">
    <citation type="journal article" date="2023" name="Front. Plant Sci.">
        <title>Chromosomal-level genome assembly of Melastoma candidum provides insights into trichome evolution.</title>
        <authorList>
            <person name="Zhong Y."/>
            <person name="Wu W."/>
            <person name="Sun C."/>
            <person name="Zou P."/>
            <person name="Liu Y."/>
            <person name="Dai S."/>
            <person name="Zhou R."/>
        </authorList>
    </citation>
    <scope>NUCLEOTIDE SEQUENCE [LARGE SCALE GENOMIC DNA]</scope>
</reference>
<proteinExistence type="predicted"/>
<evidence type="ECO:0000313" key="2">
    <source>
        <dbReference type="Proteomes" id="UP001057402"/>
    </source>
</evidence>
<accession>A0ACB9M4M2</accession>
<evidence type="ECO:0000313" key="1">
    <source>
        <dbReference type="EMBL" id="KAI4318461.1"/>
    </source>
</evidence>
<gene>
    <name evidence="1" type="ORF">MLD38_032162</name>
</gene>
<dbReference type="EMBL" id="CM042889">
    <property type="protein sequence ID" value="KAI4318461.1"/>
    <property type="molecule type" value="Genomic_DNA"/>
</dbReference>
<keyword evidence="2" id="KW-1185">Reference proteome</keyword>
<sequence length="123" mass="12531">MASSLNGFLVPILIAVAFSSIHKSLAARLLLQVSTTPTAVPTLPLPTIPMLPNPGSLPIPTSLPNPTSLPIPTLPSGLTIPSLPTGAIPSFTIPNLSLPPLSSISSSFPQITSAPFLAPPPSK</sequence>
<name>A0ACB9M4M2_9MYRT</name>
<organism evidence="1 2">
    <name type="scientific">Melastoma candidum</name>
    <dbReference type="NCBI Taxonomy" id="119954"/>
    <lineage>
        <taxon>Eukaryota</taxon>
        <taxon>Viridiplantae</taxon>
        <taxon>Streptophyta</taxon>
        <taxon>Embryophyta</taxon>
        <taxon>Tracheophyta</taxon>
        <taxon>Spermatophyta</taxon>
        <taxon>Magnoliopsida</taxon>
        <taxon>eudicotyledons</taxon>
        <taxon>Gunneridae</taxon>
        <taxon>Pentapetalae</taxon>
        <taxon>rosids</taxon>
        <taxon>malvids</taxon>
        <taxon>Myrtales</taxon>
        <taxon>Melastomataceae</taxon>
        <taxon>Melastomatoideae</taxon>
        <taxon>Melastomateae</taxon>
        <taxon>Melastoma</taxon>
    </lineage>
</organism>
<protein>
    <submittedName>
        <fullName evidence="1">Uncharacterized protein</fullName>
    </submittedName>
</protein>